<dbReference type="GO" id="GO:0004827">
    <property type="term" value="F:proline-tRNA ligase activity"/>
    <property type="evidence" value="ECO:0007669"/>
    <property type="project" value="UniProtKB-EC"/>
</dbReference>
<dbReference type="AlphaFoldDB" id="A0A6N2SW36"/>
<protein>
    <submittedName>
        <fullName evidence="2">Proline--tRNA ligase</fullName>
        <ecNumber evidence="2">6.1.1.15</ecNumber>
    </submittedName>
</protein>
<dbReference type="Gene3D" id="3.90.960.10">
    <property type="entry name" value="YbaK/aminoacyl-tRNA synthetase-associated domain"/>
    <property type="match status" value="1"/>
</dbReference>
<dbReference type="PANTHER" id="PTHR30411">
    <property type="entry name" value="CYTOPLASMIC PROTEIN"/>
    <property type="match status" value="1"/>
</dbReference>
<keyword evidence="2" id="KW-0436">Ligase</keyword>
<proteinExistence type="predicted"/>
<accession>A0A6N2SW36</accession>
<dbReference type="EMBL" id="CACRSQ010000003">
    <property type="protein sequence ID" value="VYS97334.1"/>
    <property type="molecule type" value="Genomic_DNA"/>
</dbReference>
<sequence length="163" mass="17914">MSDMSVTEVRNYLNEFNRADRVREFEASSATVELAAKALGVEEARIAKTLSFYGPDGSCILVVTAGDVKIDNKKYKTMFGLKAKMLRGDDVKTLTGHERGGVCPFANPEGTKVYLDESLKRFETVFPACGSSNSAIELKPEELFEYAKAVKWVDVTKAEGDGK</sequence>
<feature type="domain" description="YbaK/aminoacyl-tRNA synthetase-associated" evidence="1">
    <location>
        <begin position="29"/>
        <end position="144"/>
    </location>
</feature>
<dbReference type="PANTHER" id="PTHR30411:SF1">
    <property type="entry name" value="CYTOPLASMIC PROTEIN"/>
    <property type="match status" value="1"/>
</dbReference>
<evidence type="ECO:0000259" key="1">
    <source>
        <dbReference type="Pfam" id="PF04073"/>
    </source>
</evidence>
<dbReference type="GO" id="GO:0002161">
    <property type="term" value="F:aminoacyl-tRNA deacylase activity"/>
    <property type="evidence" value="ECO:0007669"/>
    <property type="project" value="InterPro"/>
</dbReference>
<organism evidence="2">
    <name type="scientific">Anaerostipes caccae</name>
    <dbReference type="NCBI Taxonomy" id="105841"/>
    <lineage>
        <taxon>Bacteria</taxon>
        <taxon>Bacillati</taxon>
        <taxon>Bacillota</taxon>
        <taxon>Clostridia</taxon>
        <taxon>Lachnospirales</taxon>
        <taxon>Lachnospiraceae</taxon>
        <taxon>Anaerostipes</taxon>
    </lineage>
</organism>
<dbReference type="InterPro" id="IPR036754">
    <property type="entry name" value="YbaK/aa-tRNA-synt-asso_dom_sf"/>
</dbReference>
<dbReference type="InterPro" id="IPR007214">
    <property type="entry name" value="YbaK/aa-tRNA-synth-assoc-dom"/>
</dbReference>
<evidence type="ECO:0000313" key="2">
    <source>
        <dbReference type="EMBL" id="VYS97334.1"/>
    </source>
</evidence>
<dbReference type="SUPFAM" id="SSF55826">
    <property type="entry name" value="YbaK/ProRS associated domain"/>
    <property type="match status" value="1"/>
</dbReference>
<dbReference type="RefSeq" id="WP_006566769.1">
    <property type="nucleotide sequence ID" value="NZ_BAABRZ010000001.1"/>
</dbReference>
<dbReference type="CDD" id="cd04333">
    <property type="entry name" value="ProX_deacylase"/>
    <property type="match status" value="1"/>
</dbReference>
<name>A0A6N2SW36_9FIRM</name>
<reference evidence="2" key="1">
    <citation type="submission" date="2019-11" db="EMBL/GenBank/DDBJ databases">
        <authorList>
            <person name="Feng L."/>
        </authorList>
    </citation>
    <scope>NUCLEOTIDE SEQUENCE</scope>
    <source>
        <strain evidence="2">AcaccaeLFYP115</strain>
    </source>
</reference>
<gene>
    <name evidence="2" type="primary">proS_1</name>
    <name evidence="2" type="ORF">ACLFYP115_01142</name>
</gene>
<dbReference type="EC" id="6.1.1.15" evidence="2"/>
<dbReference type="Pfam" id="PF04073">
    <property type="entry name" value="tRNA_edit"/>
    <property type="match status" value="1"/>
</dbReference>